<dbReference type="AlphaFoldDB" id="A0A512M7A3"/>
<protein>
    <submittedName>
        <fullName evidence="1">Uncharacterized protein</fullName>
    </submittedName>
</protein>
<dbReference type="EMBL" id="BKAG01000008">
    <property type="protein sequence ID" value="GEP42221.1"/>
    <property type="molecule type" value="Genomic_DNA"/>
</dbReference>
<comment type="caution">
    <text evidence="1">The sequence shown here is derived from an EMBL/GenBank/DDBJ whole genome shotgun (WGS) entry which is preliminary data.</text>
</comment>
<sequence>MIAAPGSQAPAKPDTLSKNYLITFSTTTNGKPVGELTMLTCSPQVSVSGPLDSGPSPTSFGVAGELAEDEGLLLFTYNIDFSYPVVTAVATGAVAPPQAVPAPGFAQPMSASVQYQQHRSQGMLRMKIGTPYEVLKAAGVTYTVVISAPVEK</sequence>
<evidence type="ECO:0000313" key="1">
    <source>
        <dbReference type="EMBL" id="GEP42221.1"/>
    </source>
</evidence>
<gene>
    <name evidence="1" type="ORF">BGE01nite_15120</name>
</gene>
<dbReference type="Proteomes" id="UP000321577">
    <property type="component" value="Unassembled WGS sequence"/>
</dbReference>
<reference evidence="1 2" key="1">
    <citation type="submission" date="2019-07" db="EMBL/GenBank/DDBJ databases">
        <title>Whole genome shotgun sequence of Brevifollis gellanilyticus NBRC 108608.</title>
        <authorList>
            <person name="Hosoyama A."/>
            <person name="Uohara A."/>
            <person name="Ohji S."/>
            <person name="Ichikawa N."/>
        </authorList>
    </citation>
    <scope>NUCLEOTIDE SEQUENCE [LARGE SCALE GENOMIC DNA]</scope>
    <source>
        <strain evidence="1 2">NBRC 108608</strain>
    </source>
</reference>
<evidence type="ECO:0000313" key="2">
    <source>
        <dbReference type="Proteomes" id="UP000321577"/>
    </source>
</evidence>
<proteinExistence type="predicted"/>
<name>A0A512M7A3_9BACT</name>
<accession>A0A512M7A3</accession>
<keyword evidence="2" id="KW-1185">Reference proteome</keyword>
<organism evidence="1 2">
    <name type="scientific">Brevifollis gellanilyticus</name>
    <dbReference type="NCBI Taxonomy" id="748831"/>
    <lineage>
        <taxon>Bacteria</taxon>
        <taxon>Pseudomonadati</taxon>
        <taxon>Verrucomicrobiota</taxon>
        <taxon>Verrucomicrobiia</taxon>
        <taxon>Verrucomicrobiales</taxon>
        <taxon>Verrucomicrobiaceae</taxon>
    </lineage>
</organism>